<dbReference type="AlphaFoldDB" id="A0AAQ3R4B6"/>
<evidence type="ECO:0000256" key="3">
    <source>
        <dbReference type="ARBA" id="ARBA00009730"/>
    </source>
</evidence>
<dbReference type="GO" id="GO:0006368">
    <property type="term" value="P:transcription elongation by RNA polymerase II"/>
    <property type="evidence" value="ECO:0007669"/>
    <property type="project" value="TreeGrafter"/>
</dbReference>
<accession>A0AAQ3R4B6</accession>
<comment type="similarity">
    <text evidence="3 10">Belongs to the ELOF1 family.</text>
</comment>
<keyword evidence="6 10" id="KW-0862">Zinc</keyword>
<evidence type="ECO:0000256" key="9">
    <source>
        <dbReference type="ARBA" id="ARBA00023242"/>
    </source>
</evidence>
<organism evidence="12 13">
    <name type="scientific">Acrodontium crateriforme</name>
    <dbReference type="NCBI Taxonomy" id="150365"/>
    <lineage>
        <taxon>Eukaryota</taxon>
        <taxon>Fungi</taxon>
        <taxon>Dikarya</taxon>
        <taxon>Ascomycota</taxon>
        <taxon>Pezizomycotina</taxon>
        <taxon>Dothideomycetes</taxon>
        <taxon>Dothideomycetidae</taxon>
        <taxon>Mycosphaerellales</taxon>
        <taxon>Teratosphaeriaceae</taxon>
        <taxon>Acrodontium</taxon>
    </lineage>
</organism>
<dbReference type="EMBL" id="CP138584">
    <property type="protein sequence ID" value="WPH00726.1"/>
    <property type="molecule type" value="Genomic_DNA"/>
</dbReference>
<dbReference type="PANTHER" id="PTHR20934">
    <property type="entry name" value="TRANSCRIPTION ELONGATION FACTOR 1 HOMOLOG"/>
    <property type="match status" value="1"/>
</dbReference>
<dbReference type="Pfam" id="PF05129">
    <property type="entry name" value="Zn_ribbon_Elf1"/>
    <property type="match status" value="1"/>
</dbReference>
<evidence type="ECO:0000256" key="4">
    <source>
        <dbReference type="ARBA" id="ARBA00022723"/>
    </source>
</evidence>
<keyword evidence="5 10" id="KW-0863">Zinc-finger</keyword>
<name>A0AAQ3R4B6_9PEZI</name>
<feature type="region of interest" description="Disordered" evidence="11">
    <location>
        <begin position="85"/>
        <end position="139"/>
    </location>
</feature>
<dbReference type="SUPFAM" id="SSF57783">
    <property type="entry name" value="Zinc beta-ribbon"/>
    <property type="match status" value="1"/>
</dbReference>
<dbReference type="GO" id="GO:0008023">
    <property type="term" value="C:transcription elongation factor complex"/>
    <property type="evidence" value="ECO:0007669"/>
    <property type="project" value="TreeGrafter"/>
</dbReference>
<keyword evidence="7 10" id="KW-0805">Transcription regulation</keyword>
<dbReference type="PROSITE" id="PS00018">
    <property type="entry name" value="EF_HAND_1"/>
    <property type="match status" value="1"/>
</dbReference>
<proteinExistence type="inferred from homology"/>
<feature type="compositionally biased region" description="Basic and acidic residues" evidence="11">
    <location>
        <begin position="105"/>
        <end position="117"/>
    </location>
</feature>
<protein>
    <recommendedName>
        <fullName evidence="10">Transcription elongation factor 1 homolog</fullName>
    </recommendedName>
</protein>
<dbReference type="PANTHER" id="PTHR20934:SF0">
    <property type="entry name" value="TRANSCRIPTION ELONGATION FACTOR 1 HOMOLOG"/>
    <property type="match status" value="1"/>
</dbReference>
<dbReference type="GO" id="GO:0000993">
    <property type="term" value="F:RNA polymerase II complex binding"/>
    <property type="evidence" value="ECO:0007669"/>
    <property type="project" value="TreeGrafter"/>
</dbReference>
<feature type="compositionally biased region" description="Acidic residues" evidence="11">
    <location>
        <begin position="118"/>
        <end position="139"/>
    </location>
</feature>
<evidence type="ECO:0000256" key="6">
    <source>
        <dbReference type="ARBA" id="ARBA00022833"/>
    </source>
</evidence>
<keyword evidence="9 10" id="KW-0539">Nucleus</keyword>
<keyword evidence="4 10" id="KW-0479">Metal-binding</keyword>
<dbReference type="InterPro" id="IPR018247">
    <property type="entry name" value="EF_Hand_1_Ca_BS"/>
</dbReference>
<evidence type="ECO:0000256" key="1">
    <source>
        <dbReference type="ARBA" id="ARBA00003357"/>
    </source>
</evidence>
<evidence type="ECO:0000256" key="11">
    <source>
        <dbReference type="SAM" id="MobiDB-lite"/>
    </source>
</evidence>
<sequence length="139" mass="15019">MGKRKAAKKPVAKKAREGLATSFKCVFCNNETSVTTKIDKKSSLASLSCRDCGQTYQTSKVTSLTQPVDVYYDWIDACDEVAKGEAATTPYAPPPSALSRPGGARRGEDDSAEKYTDEDGDGFIEDDEIDGQADYADDD</sequence>
<comment type="subcellular location">
    <subcellularLocation>
        <location evidence="2 10">Nucleus</location>
    </subcellularLocation>
</comment>
<dbReference type="InterPro" id="IPR038567">
    <property type="entry name" value="T_Elf1_sf"/>
</dbReference>
<evidence type="ECO:0000313" key="13">
    <source>
        <dbReference type="Proteomes" id="UP001303373"/>
    </source>
</evidence>
<evidence type="ECO:0000256" key="7">
    <source>
        <dbReference type="ARBA" id="ARBA00023015"/>
    </source>
</evidence>
<gene>
    <name evidence="12" type="ORF">R9X50_00355600</name>
</gene>
<dbReference type="InterPro" id="IPR007808">
    <property type="entry name" value="Elf1"/>
</dbReference>
<keyword evidence="13" id="KW-1185">Reference proteome</keyword>
<keyword evidence="8 10" id="KW-0804">Transcription</keyword>
<dbReference type="GO" id="GO:0008270">
    <property type="term" value="F:zinc ion binding"/>
    <property type="evidence" value="ECO:0007669"/>
    <property type="project" value="UniProtKB-KW"/>
</dbReference>
<dbReference type="Gene3D" id="2.20.25.190">
    <property type="match status" value="1"/>
</dbReference>
<evidence type="ECO:0000256" key="5">
    <source>
        <dbReference type="ARBA" id="ARBA00022771"/>
    </source>
</evidence>
<evidence type="ECO:0000256" key="8">
    <source>
        <dbReference type="ARBA" id="ARBA00023163"/>
    </source>
</evidence>
<reference evidence="12 13" key="1">
    <citation type="submission" date="2023-11" db="EMBL/GenBank/DDBJ databases">
        <title>An acidophilic fungus is an integral part of prey digestion in a carnivorous sundew plant.</title>
        <authorList>
            <person name="Tsai I.J."/>
        </authorList>
    </citation>
    <scope>NUCLEOTIDE SEQUENCE [LARGE SCALE GENOMIC DNA]</scope>
    <source>
        <strain evidence="12">169a</strain>
    </source>
</reference>
<evidence type="ECO:0000256" key="2">
    <source>
        <dbReference type="ARBA" id="ARBA00004123"/>
    </source>
</evidence>
<dbReference type="Proteomes" id="UP001303373">
    <property type="component" value="Chromosome 5"/>
</dbReference>
<evidence type="ECO:0000256" key="10">
    <source>
        <dbReference type="RuleBase" id="RU364033"/>
    </source>
</evidence>
<comment type="function">
    <text evidence="1 10">Transcription elongation factor implicated in the maintenance of proper chromatin structure in actively transcribed regions.</text>
</comment>
<dbReference type="FunFam" id="2.20.25.190:FF:000001">
    <property type="entry name" value="Transcription elongation factor 1 homolog"/>
    <property type="match status" value="1"/>
</dbReference>
<evidence type="ECO:0000313" key="12">
    <source>
        <dbReference type="EMBL" id="WPH00726.1"/>
    </source>
</evidence>